<proteinExistence type="predicted"/>
<evidence type="ECO:0000256" key="1">
    <source>
        <dbReference type="SAM" id="Phobius"/>
    </source>
</evidence>
<feature type="transmembrane region" description="Helical" evidence="1">
    <location>
        <begin position="145"/>
        <end position="170"/>
    </location>
</feature>
<keyword evidence="3" id="KW-1185">Reference proteome</keyword>
<name>A0A7W9NLF9_9PSEU</name>
<keyword evidence="1" id="KW-1133">Transmembrane helix</keyword>
<dbReference type="Proteomes" id="UP000585638">
    <property type="component" value="Unassembled WGS sequence"/>
</dbReference>
<evidence type="ECO:0000313" key="2">
    <source>
        <dbReference type="EMBL" id="MBB5896724.1"/>
    </source>
</evidence>
<dbReference type="PANTHER" id="PTHR42305">
    <property type="entry name" value="MEMBRANE PROTEIN RV1733C-RELATED"/>
    <property type="match status" value="1"/>
</dbReference>
<dbReference type="InterPro" id="IPR039708">
    <property type="entry name" value="MT1774/Rv1733c-like"/>
</dbReference>
<organism evidence="2 3">
    <name type="scientific">Kutzneria kofuensis</name>
    <dbReference type="NCBI Taxonomy" id="103725"/>
    <lineage>
        <taxon>Bacteria</taxon>
        <taxon>Bacillati</taxon>
        <taxon>Actinomycetota</taxon>
        <taxon>Actinomycetes</taxon>
        <taxon>Pseudonocardiales</taxon>
        <taxon>Pseudonocardiaceae</taxon>
        <taxon>Kutzneria</taxon>
    </lineage>
</organism>
<accession>A0A7W9NLF9</accession>
<dbReference type="AlphaFoldDB" id="A0A7W9NLF9"/>
<dbReference type="EMBL" id="JACHIR010000002">
    <property type="protein sequence ID" value="MBB5896724.1"/>
    <property type="molecule type" value="Genomic_DNA"/>
</dbReference>
<dbReference type="RefSeq" id="WP_184869239.1">
    <property type="nucleotide sequence ID" value="NZ_BAAAWY010000004.1"/>
</dbReference>
<sequence>MGTYVRQVSLLGMARRIGLGRNSLRRPVDRVEGLSVVLVWLAGMVIALAGIVFGLTVAQSDLVTSGQQMARSHPTNAVRLDNSLPGPGSTGTRMSVQVRYTDQASVVRTGWTEQTVGLTDGASVRVWLDDEGSIVPPPMTPDDAVVNGVVAGSCGAVGAEGLVLAAYLFARWRMDHRKFAAIDLEWAQLSAR</sequence>
<keyword evidence="1" id="KW-0812">Transmembrane</keyword>
<evidence type="ECO:0000313" key="3">
    <source>
        <dbReference type="Proteomes" id="UP000585638"/>
    </source>
</evidence>
<comment type="caution">
    <text evidence="2">The sequence shown here is derived from an EMBL/GenBank/DDBJ whole genome shotgun (WGS) entry which is preliminary data.</text>
</comment>
<dbReference type="PANTHER" id="PTHR42305:SF1">
    <property type="entry name" value="MEMBRANE PROTEIN RV1733C-RELATED"/>
    <property type="match status" value="1"/>
</dbReference>
<gene>
    <name evidence="2" type="ORF">BJ998_007983</name>
</gene>
<keyword evidence="1" id="KW-0472">Membrane</keyword>
<protein>
    <submittedName>
        <fullName evidence="2">Uncharacterized protein</fullName>
    </submittedName>
</protein>
<feature type="transmembrane region" description="Helical" evidence="1">
    <location>
        <begin position="34"/>
        <end position="55"/>
    </location>
</feature>
<reference evidence="2 3" key="1">
    <citation type="submission" date="2020-08" db="EMBL/GenBank/DDBJ databases">
        <title>Sequencing the genomes of 1000 actinobacteria strains.</title>
        <authorList>
            <person name="Klenk H.-P."/>
        </authorList>
    </citation>
    <scope>NUCLEOTIDE SEQUENCE [LARGE SCALE GENOMIC DNA]</scope>
    <source>
        <strain evidence="2 3">DSM 43851</strain>
    </source>
</reference>